<organism evidence="4 5">
    <name type="scientific">Rhamnusium bicolor</name>
    <dbReference type="NCBI Taxonomy" id="1586634"/>
    <lineage>
        <taxon>Eukaryota</taxon>
        <taxon>Metazoa</taxon>
        <taxon>Ecdysozoa</taxon>
        <taxon>Arthropoda</taxon>
        <taxon>Hexapoda</taxon>
        <taxon>Insecta</taxon>
        <taxon>Pterygota</taxon>
        <taxon>Neoptera</taxon>
        <taxon>Endopterygota</taxon>
        <taxon>Coleoptera</taxon>
        <taxon>Polyphaga</taxon>
        <taxon>Cucujiformia</taxon>
        <taxon>Chrysomeloidea</taxon>
        <taxon>Cerambycidae</taxon>
        <taxon>Lepturinae</taxon>
        <taxon>Rhagiini</taxon>
        <taxon>Rhamnusium</taxon>
    </lineage>
</organism>
<reference evidence="4" key="1">
    <citation type="journal article" date="2023" name="Insect Mol. Biol.">
        <title>Genome sequencing provides insights into the evolution of gene families encoding plant cell wall-degrading enzymes in longhorned beetles.</title>
        <authorList>
            <person name="Shin N.R."/>
            <person name="Okamura Y."/>
            <person name="Kirsch R."/>
            <person name="Pauchet Y."/>
        </authorList>
    </citation>
    <scope>NUCLEOTIDE SEQUENCE</scope>
    <source>
        <strain evidence="4">RBIC_L_NR</strain>
    </source>
</reference>
<dbReference type="EMBL" id="JANEYF010003999">
    <property type="protein sequence ID" value="KAJ8932621.1"/>
    <property type="molecule type" value="Genomic_DNA"/>
</dbReference>
<dbReference type="Pfam" id="PF00106">
    <property type="entry name" value="adh_short"/>
    <property type="match status" value="2"/>
</dbReference>
<keyword evidence="2" id="KW-0560">Oxidoreductase</keyword>
<dbReference type="InterPro" id="IPR036291">
    <property type="entry name" value="NAD(P)-bd_dom_sf"/>
</dbReference>
<evidence type="ECO:0000313" key="5">
    <source>
        <dbReference type="Proteomes" id="UP001162156"/>
    </source>
</evidence>
<proteinExistence type="inferred from homology"/>
<dbReference type="InterPro" id="IPR002347">
    <property type="entry name" value="SDR_fam"/>
</dbReference>
<evidence type="ECO:0000256" key="3">
    <source>
        <dbReference type="RuleBase" id="RU000363"/>
    </source>
</evidence>
<dbReference type="SUPFAM" id="SSF51735">
    <property type="entry name" value="NAD(P)-binding Rossmann-fold domains"/>
    <property type="match status" value="2"/>
</dbReference>
<sequence>MVLSMDRWVGKVAIVTGASSGIGAVIAEQLVDNGLQVVALARRKDRLHELAVKLAGKKGKVYPVKADLSKEEDILNAFKWTKENVGLSIFSSITPIQELTIRALSDIIIFIFFDQVAALARRQERLDELARKLEGRKGKLVPIKTDVSKEEDILNAFRWIDDHLGPVHILINSAGTLHEGYLSDGDDKWWNQILLVNVLGLSIATREAIKSMRAYGVDGHIIHINSIGGHRIPNVQGLNFYPASKHAVTALAETLRRELNFLNLRIKVTSISPGIVDTDIIPKQFREVEVKKQLYENYGIIKTEDISDCVMYVLSTPPHVQ</sequence>
<dbReference type="GO" id="GO:0016616">
    <property type="term" value="F:oxidoreductase activity, acting on the CH-OH group of donors, NAD or NADP as acceptor"/>
    <property type="evidence" value="ECO:0007669"/>
    <property type="project" value="UniProtKB-ARBA"/>
</dbReference>
<dbReference type="PRINTS" id="PR00080">
    <property type="entry name" value="SDRFAMILY"/>
</dbReference>
<evidence type="ECO:0000313" key="4">
    <source>
        <dbReference type="EMBL" id="KAJ8932621.1"/>
    </source>
</evidence>
<evidence type="ECO:0000256" key="2">
    <source>
        <dbReference type="ARBA" id="ARBA00023002"/>
    </source>
</evidence>
<evidence type="ECO:0008006" key="6">
    <source>
        <dbReference type="Google" id="ProtNLM"/>
    </source>
</evidence>
<dbReference type="Gene3D" id="3.40.50.720">
    <property type="entry name" value="NAD(P)-binding Rossmann-like Domain"/>
    <property type="match status" value="2"/>
</dbReference>
<comment type="similarity">
    <text evidence="1 3">Belongs to the short-chain dehydrogenases/reductases (SDR) family.</text>
</comment>
<protein>
    <recommendedName>
        <fullName evidence="6">Farnesol dehydrogenase-like</fullName>
    </recommendedName>
</protein>
<keyword evidence="5" id="KW-1185">Reference proteome</keyword>
<name>A0AAV8X3S0_9CUCU</name>
<dbReference type="PANTHER" id="PTHR43115">
    <property type="entry name" value="DEHYDROGENASE/REDUCTASE SDR FAMILY MEMBER 11"/>
    <property type="match status" value="1"/>
</dbReference>
<dbReference type="AlphaFoldDB" id="A0AAV8X3S0"/>
<accession>A0AAV8X3S0</accession>
<comment type="caution">
    <text evidence="4">The sequence shown here is derived from an EMBL/GenBank/DDBJ whole genome shotgun (WGS) entry which is preliminary data.</text>
</comment>
<dbReference type="FunFam" id="3.40.50.720:FF:000047">
    <property type="entry name" value="NADP-dependent L-serine/L-allo-threonine dehydrogenase"/>
    <property type="match status" value="1"/>
</dbReference>
<dbReference type="PRINTS" id="PR00081">
    <property type="entry name" value="GDHRDH"/>
</dbReference>
<dbReference type="PANTHER" id="PTHR43115:SF4">
    <property type="entry name" value="DEHYDROGENASE_REDUCTASE SDR FAMILY MEMBER 11"/>
    <property type="match status" value="1"/>
</dbReference>
<feature type="non-terminal residue" evidence="4">
    <location>
        <position position="321"/>
    </location>
</feature>
<dbReference type="Proteomes" id="UP001162156">
    <property type="component" value="Unassembled WGS sequence"/>
</dbReference>
<gene>
    <name evidence="4" type="ORF">NQ314_014551</name>
</gene>
<evidence type="ECO:0000256" key="1">
    <source>
        <dbReference type="ARBA" id="ARBA00006484"/>
    </source>
</evidence>